<evidence type="ECO:0000256" key="3">
    <source>
        <dbReference type="ARBA" id="ARBA00022553"/>
    </source>
</evidence>
<dbReference type="Gene3D" id="3.30.565.10">
    <property type="entry name" value="Histidine kinase-like ATPase, C-terminal domain"/>
    <property type="match status" value="1"/>
</dbReference>
<dbReference type="CDD" id="cd00731">
    <property type="entry name" value="CheA_reg"/>
    <property type="match status" value="1"/>
</dbReference>
<dbReference type="InterPro" id="IPR036061">
    <property type="entry name" value="CheW-like_dom_sf"/>
</dbReference>
<dbReference type="InterPro" id="IPR036890">
    <property type="entry name" value="HATPase_C_sf"/>
</dbReference>
<proteinExistence type="predicted"/>
<dbReference type="InterPro" id="IPR003594">
    <property type="entry name" value="HATPase_dom"/>
</dbReference>
<protein>
    <recommendedName>
        <fullName evidence="2">histidine kinase</fullName>
        <ecNumber evidence="2">2.7.13.3</ecNumber>
    </recommendedName>
</protein>
<dbReference type="FunFam" id="3.30.565.10:FF:000016">
    <property type="entry name" value="Chemotaxis protein CheA, putative"/>
    <property type="match status" value="1"/>
</dbReference>
<dbReference type="EC" id="2.7.13.3" evidence="2"/>
<dbReference type="InterPro" id="IPR004358">
    <property type="entry name" value="Sig_transdc_His_kin-like_C"/>
</dbReference>
<dbReference type="PANTHER" id="PTHR43395">
    <property type="entry name" value="SENSOR HISTIDINE KINASE CHEA"/>
    <property type="match status" value="1"/>
</dbReference>
<feature type="compositionally biased region" description="Pro residues" evidence="7">
    <location>
        <begin position="456"/>
        <end position="469"/>
    </location>
</feature>
<dbReference type="GO" id="GO:0006935">
    <property type="term" value="P:chemotaxis"/>
    <property type="evidence" value="ECO:0007669"/>
    <property type="project" value="InterPro"/>
</dbReference>
<dbReference type="Gene3D" id="2.30.30.40">
    <property type="entry name" value="SH3 Domains"/>
    <property type="match status" value="1"/>
</dbReference>
<evidence type="ECO:0000259" key="9">
    <source>
        <dbReference type="PROSITE" id="PS50851"/>
    </source>
</evidence>
<dbReference type="Pfam" id="PF01627">
    <property type="entry name" value="Hpt"/>
    <property type="match status" value="1"/>
</dbReference>
<dbReference type="PANTHER" id="PTHR43395:SF1">
    <property type="entry name" value="CHEMOTAXIS PROTEIN CHEA"/>
    <property type="match status" value="1"/>
</dbReference>
<dbReference type="RefSeq" id="WP_163297934.1">
    <property type="nucleotide sequence ID" value="NZ_JAAGRR010000017.1"/>
</dbReference>
<reference evidence="11 12" key="1">
    <citation type="submission" date="2020-02" db="EMBL/GenBank/DDBJ databases">
        <title>Comparative genomics of sulfur disproportionating microorganisms.</title>
        <authorList>
            <person name="Ward L.M."/>
            <person name="Bertran E."/>
            <person name="Johnston D.T."/>
        </authorList>
    </citation>
    <scope>NUCLEOTIDE SEQUENCE [LARGE SCALE GENOMIC DNA]</scope>
    <source>
        <strain evidence="11 12">DSM 100025</strain>
    </source>
</reference>
<dbReference type="Proteomes" id="UP000469346">
    <property type="component" value="Unassembled WGS sequence"/>
</dbReference>
<keyword evidence="4" id="KW-0808">Transferase</keyword>
<feature type="compositionally biased region" description="Pro residues" evidence="7">
    <location>
        <begin position="439"/>
        <end position="449"/>
    </location>
</feature>
<dbReference type="SUPFAM" id="SSF47384">
    <property type="entry name" value="Homodimeric domain of signal transducing histidine kinase"/>
    <property type="match status" value="1"/>
</dbReference>
<dbReference type="SUPFAM" id="SSF47226">
    <property type="entry name" value="Histidine-containing phosphotransfer domain, HPT domain"/>
    <property type="match status" value="1"/>
</dbReference>
<dbReference type="SUPFAM" id="SSF50341">
    <property type="entry name" value="CheW-like"/>
    <property type="match status" value="1"/>
</dbReference>
<evidence type="ECO:0000256" key="7">
    <source>
        <dbReference type="SAM" id="MobiDB-lite"/>
    </source>
</evidence>
<dbReference type="Pfam" id="PF02518">
    <property type="entry name" value="HATPase_c"/>
    <property type="match status" value="1"/>
</dbReference>
<sequence>MSEVDQEMLQDFVIEAEENLGEIEPNLLQLEQDPGNMDLLNACFRNMHSVKGAAGYMGFQKISTLAHRMENLFDRVRQGEMSLGEQAMGAVFQGVDRLRSLVSEVAEQQQETGEIEDMLALLDAAMEAAAAPAPPAGGPAPEAAGGAGPAPDFEEEEGDDQELLAIYAEEIQSQLKRFDGALGQDPVDAKLAASAIEEMQRATHYVGLEEVLEGLEKAAGRVAELGEGGDAAAWASVREEVQAALAPVAEFLQAAGAPEEKPELPVAEEDRELYEIFLEFVKELAPPLANVPDEPDEEWLTTCKDVIGRLRSSAHYMDYREVVALLDEWEERMAEALSRVSEHAPFDAGYLRELWARFVDLLPGLDIGVAPGPAAAAPAPEPAEAPAAEENPADVLEAALDQLFEQEGLLGNGEAAAAGGGMELDLGGALEEGAGAGEAPPPPPGPKPPAAEGGAPKPPPAGAAGPKPPLGDLGAGDEVKVVADTGAGSALGKVVTQTVRIDLDKVEQLLNEVGGLVVLRSSLNQLADEMKGLYHQWLETRKWRAEELRPYKDIMFRVSEQTGSLDRVVRQVQDSVMRLRMLPVNHLFSRYPRLVRDLARKLGKKVELIVAGAETALDKQVIEQMADPMLHIIRNALDHGIESPEERKKAGKPEVGRLRLAAAQEGNHVVIRVADDGKGLNRDILLEKAVAKGLVRQEEVQGMSDEQVWDIIFLPGFSTAAGVSETSGRGVGMDVVRRNVEKLGGTIQVNSVPGYGTEFELRIPLTLAIIHVLLVRVGHQKLAVPLASVQETLRLKATETSTLEGFEIMALRQKTLPLIRLNKVFRGTGSDLDPDRFFVVVVRQGEIEAALAVDGLVGQQEVVIKPLPDYLTDQPGFAGATLLGDGSIALILDIPVVLDRAKSFIHRQQQILEQAALGLGEAGNLLH</sequence>
<dbReference type="CDD" id="cd16916">
    <property type="entry name" value="HATPase_CheA-like"/>
    <property type="match status" value="1"/>
</dbReference>
<dbReference type="InterPro" id="IPR002545">
    <property type="entry name" value="CheW-lke_dom"/>
</dbReference>
<feature type="region of interest" description="Disordered" evidence="7">
    <location>
        <begin position="425"/>
        <end position="476"/>
    </location>
</feature>
<evidence type="ECO:0000313" key="11">
    <source>
        <dbReference type="EMBL" id="NDY41778.1"/>
    </source>
</evidence>
<dbReference type="CDD" id="cd00088">
    <property type="entry name" value="HPT"/>
    <property type="match status" value="1"/>
</dbReference>
<dbReference type="PRINTS" id="PR00344">
    <property type="entry name" value="BCTRLSENSOR"/>
</dbReference>
<dbReference type="PROSITE" id="PS50851">
    <property type="entry name" value="CHEW"/>
    <property type="match status" value="1"/>
</dbReference>
<evidence type="ECO:0000259" key="10">
    <source>
        <dbReference type="PROSITE" id="PS50894"/>
    </source>
</evidence>
<dbReference type="PROSITE" id="PS50894">
    <property type="entry name" value="HPT"/>
    <property type="match status" value="1"/>
</dbReference>
<comment type="catalytic activity">
    <reaction evidence="1">
        <text>ATP + protein L-histidine = ADP + protein N-phospho-L-histidine.</text>
        <dbReference type="EC" id="2.7.13.3"/>
    </reaction>
</comment>
<feature type="region of interest" description="Disordered" evidence="7">
    <location>
        <begin position="130"/>
        <end position="159"/>
    </location>
</feature>
<name>A0A6N9TL39_DISTH</name>
<evidence type="ECO:0000256" key="6">
    <source>
        <dbReference type="PROSITE-ProRule" id="PRU00110"/>
    </source>
</evidence>
<dbReference type="InterPro" id="IPR051315">
    <property type="entry name" value="Bact_Chemotaxis_CheA"/>
</dbReference>
<feature type="domain" description="CheW-like" evidence="9">
    <location>
        <begin position="769"/>
        <end position="903"/>
    </location>
</feature>
<dbReference type="SUPFAM" id="SSF55874">
    <property type="entry name" value="ATPase domain of HSP90 chaperone/DNA topoisomerase II/histidine kinase"/>
    <property type="match status" value="1"/>
</dbReference>
<evidence type="ECO:0000259" key="8">
    <source>
        <dbReference type="PROSITE" id="PS50109"/>
    </source>
</evidence>
<dbReference type="Pfam" id="PF01584">
    <property type="entry name" value="CheW"/>
    <property type="match status" value="1"/>
</dbReference>
<evidence type="ECO:0000256" key="4">
    <source>
        <dbReference type="ARBA" id="ARBA00022679"/>
    </source>
</evidence>
<dbReference type="InterPro" id="IPR008207">
    <property type="entry name" value="Sig_transdc_His_kin_Hpt_dom"/>
</dbReference>
<accession>A0A6N9TL39</accession>
<organism evidence="11 12">
    <name type="scientific">Dissulfurirhabdus thermomarina</name>
    <dbReference type="NCBI Taxonomy" id="1765737"/>
    <lineage>
        <taxon>Bacteria</taxon>
        <taxon>Deltaproteobacteria</taxon>
        <taxon>Dissulfurirhabdaceae</taxon>
        <taxon>Dissulfurirhabdus</taxon>
    </lineage>
</organism>
<dbReference type="SMART" id="SM00387">
    <property type="entry name" value="HATPase_c"/>
    <property type="match status" value="1"/>
</dbReference>
<dbReference type="InterPro" id="IPR004105">
    <property type="entry name" value="CheA-like_dim"/>
</dbReference>
<comment type="caution">
    <text evidence="11">The sequence shown here is derived from an EMBL/GenBank/DDBJ whole genome shotgun (WGS) entry which is preliminary data.</text>
</comment>
<dbReference type="PROSITE" id="PS50109">
    <property type="entry name" value="HIS_KIN"/>
    <property type="match status" value="1"/>
</dbReference>
<dbReference type="EMBL" id="JAAGRR010000017">
    <property type="protein sequence ID" value="NDY41778.1"/>
    <property type="molecule type" value="Genomic_DNA"/>
</dbReference>
<dbReference type="InterPro" id="IPR036097">
    <property type="entry name" value="HisK_dim/P_sf"/>
</dbReference>
<gene>
    <name evidence="11" type="ORF">G3N55_02780</name>
</gene>
<dbReference type="SMART" id="SM01231">
    <property type="entry name" value="H-kinase_dim"/>
    <property type="match status" value="1"/>
</dbReference>
<dbReference type="InterPro" id="IPR037006">
    <property type="entry name" value="CheA-like_homodim_sf"/>
</dbReference>
<dbReference type="GO" id="GO:0000155">
    <property type="term" value="F:phosphorelay sensor kinase activity"/>
    <property type="evidence" value="ECO:0007669"/>
    <property type="project" value="InterPro"/>
</dbReference>
<evidence type="ECO:0000256" key="2">
    <source>
        <dbReference type="ARBA" id="ARBA00012438"/>
    </source>
</evidence>
<dbReference type="GO" id="GO:0005737">
    <property type="term" value="C:cytoplasm"/>
    <property type="evidence" value="ECO:0007669"/>
    <property type="project" value="InterPro"/>
</dbReference>
<dbReference type="InterPro" id="IPR036641">
    <property type="entry name" value="HPT_dom_sf"/>
</dbReference>
<dbReference type="Gene3D" id="1.20.120.160">
    <property type="entry name" value="HPT domain"/>
    <property type="match status" value="1"/>
</dbReference>
<keyword evidence="12" id="KW-1185">Reference proteome</keyword>
<dbReference type="Gene3D" id="1.10.287.560">
    <property type="entry name" value="Histidine kinase CheA-like, homodimeric domain"/>
    <property type="match status" value="1"/>
</dbReference>
<feature type="modified residue" description="Phosphohistidine" evidence="6">
    <location>
        <position position="48"/>
    </location>
</feature>
<dbReference type="SMART" id="SM00260">
    <property type="entry name" value="CheW"/>
    <property type="match status" value="1"/>
</dbReference>
<evidence type="ECO:0000256" key="1">
    <source>
        <dbReference type="ARBA" id="ARBA00000085"/>
    </source>
</evidence>
<keyword evidence="3 6" id="KW-0597">Phosphoprotein</keyword>
<feature type="domain" description="Histidine kinase" evidence="8">
    <location>
        <begin position="519"/>
        <end position="767"/>
    </location>
</feature>
<evidence type="ECO:0000256" key="5">
    <source>
        <dbReference type="ARBA" id="ARBA00022777"/>
    </source>
</evidence>
<dbReference type="SMART" id="SM00073">
    <property type="entry name" value="HPT"/>
    <property type="match status" value="1"/>
</dbReference>
<keyword evidence="5" id="KW-0418">Kinase</keyword>
<dbReference type="InterPro" id="IPR005467">
    <property type="entry name" value="His_kinase_dom"/>
</dbReference>
<dbReference type="Pfam" id="PF02895">
    <property type="entry name" value="H-kinase_dim"/>
    <property type="match status" value="1"/>
</dbReference>
<dbReference type="AlphaFoldDB" id="A0A6N9TL39"/>
<evidence type="ECO:0000313" key="12">
    <source>
        <dbReference type="Proteomes" id="UP000469346"/>
    </source>
</evidence>
<feature type="domain" description="HPt" evidence="10">
    <location>
        <begin position="1"/>
        <end position="105"/>
    </location>
</feature>